<keyword evidence="2" id="KW-1185">Reference proteome</keyword>
<accession>A0A9X2WRF1</accession>
<proteinExistence type="predicted"/>
<dbReference type="EMBL" id="JAMTCC010000002">
    <property type="protein sequence ID" value="MCT7944166.1"/>
    <property type="molecule type" value="Genomic_DNA"/>
</dbReference>
<comment type="caution">
    <text evidence="1">The sequence shown here is derived from an EMBL/GenBank/DDBJ whole genome shotgun (WGS) entry which is preliminary data.</text>
</comment>
<reference evidence="1" key="1">
    <citation type="journal article" date="2023" name="Int. J. Syst. Evol. Microbiol.">
        <title>&lt;i&gt;Shewanella septentrionalis&lt;/i&gt; sp. nov. and &lt;i&gt;Shewanella holmiensis&lt;/i&gt; sp. nov., isolated from Baltic Sea water and sediments.</title>
        <authorList>
            <person name="Martin-Rodriguez A.J."/>
            <person name="Thorell K."/>
            <person name="Joffre E."/>
            <person name="Jensie-Markopoulos S."/>
            <person name="Moore E.R.B."/>
            <person name="Sjoling A."/>
        </authorList>
    </citation>
    <scope>NUCLEOTIDE SEQUENCE</scope>
    <source>
        <strain evidence="1">SP1W3</strain>
    </source>
</reference>
<dbReference type="RefSeq" id="WP_261271646.1">
    <property type="nucleotide sequence ID" value="NZ_JAMTCC010000002.1"/>
</dbReference>
<evidence type="ECO:0000313" key="1">
    <source>
        <dbReference type="EMBL" id="MCT7944166.1"/>
    </source>
</evidence>
<gene>
    <name evidence="1" type="ORF">NE536_02140</name>
</gene>
<name>A0A9X2WRF1_9GAMM</name>
<evidence type="ECO:0000313" key="2">
    <source>
        <dbReference type="Proteomes" id="UP001155604"/>
    </source>
</evidence>
<sequence length="205" mass="24087">MIFNSGPCVLESEKERNLYTKFFAGYFFNEFIDGYDERVVWINSYLSKKLNKTVSLQSPSISFDNHAYLLDIDSDRGEFADILLHDPVSKTMIAIEAKYLTNWSIDKDIKSNLKRINAIRERYYKYTLHFCLLVSSTKWKSAIKMKKHESSSYACFIKDFKDDVGVLFWEDLVEYCDSKTVKKYMEYRLSLVNAPASQRYANIQN</sequence>
<organism evidence="1 2">
    <name type="scientific">Shewanella septentrionalis</name>
    <dbReference type="NCBI Taxonomy" id="2952223"/>
    <lineage>
        <taxon>Bacteria</taxon>
        <taxon>Pseudomonadati</taxon>
        <taxon>Pseudomonadota</taxon>
        <taxon>Gammaproteobacteria</taxon>
        <taxon>Alteromonadales</taxon>
        <taxon>Shewanellaceae</taxon>
        <taxon>Shewanella</taxon>
    </lineage>
</organism>
<dbReference type="Proteomes" id="UP001155604">
    <property type="component" value="Unassembled WGS sequence"/>
</dbReference>
<protein>
    <submittedName>
        <fullName evidence="1">Uncharacterized protein</fullName>
    </submittedName>
</protein>
<dbReference type="AlphaFoldDB" id="A0A9X2WRF1"/>